<feature type="binding site" evidence="6">
    <location>
        <begin position="212"/>
        <end position="215"/>
    </location>
    <ligand>
        <name>substrate</name>
    </ligand>
</feature>
<dbReference type="GO" id="GO:0016811">
    <property type="term" value="F:hydrolase activity, acting on carbon-nitrogen (but not peptide) bonds, in linear amides"/>
    <property type="evidence" value="ECO:0007669"/>
    <property type="project" value="UniProtKB-ARBA"/>
</dbReference>
<dbReference type="Proteomes" id="UP000215616">
    <property type="component" value="Unassembled WGS sequence"/>
</dbReference>
<dbReference type="AlphaFoldDB" id="A0A258DDX4"/>
<keyword evidence="2" id="KW-0378">Hydrolase</keyword>
<dbReference type="InterPro" id="IPR029055">
    <property type="entry name" value="Ntn_hydrolases_N"/>
</dbReference>
<dbReference type="Pfam" id="PF01112">
    <property type="entry name" value="Asparaginase_2"/>
    <property type="match status" value="1"/>
</dbReference>
<feature type="site" description="Cleavage; by autolysis" evidence="7">
    <location>
        <begin position="161"/>
        <end position="162"/>
    </location>
</feature>
<sequence>MSNKRFSLALHGGAGAKRGHDYGVEIAHMRGLVEAARDRLAAGASALDVAVETVVDLEASGLYIAGKGASPNAHGEYELDASLMDGATLRAGSVAALQGFKSPILAARAVMGHTPHVMLAGQGAIDFAREQGLETVEDPEAWFTCAGAFEDNHPPEAVPTGTVGCVVRDAEGRLAAATSTAGVFGKRPGRVGDSPIIGAGAWADGHAAVSCTGQGEYFIRAAVAAQIAHRVRFGGQALDAAAQAAIDSVAELGGHGGLIAVDRDGNIAMPFVSSGLKRAALLPDGTIVSAAF</sequence>
<protein>
    <recommendedName>
        <fullName evidence="4">Isoaspartyl peptidase</fullName>
    </recommendedName>
</protein>
<feature type="binding site" evidence="6">
    <location>
        <begin position="190"/>
        <end position="193"/>
    </location>
    <ligand>
        <name>substrate</name>
    </ligand>
</feature>
<comment type="caution">
    <text evidence="8">The sequence shown here is derived from an EMBL/GenBank/DDBJ whole genome shotgun (WGS) entry which is preliminary data.</text>
</comment>
<proteinExistence type="predicted"/>
<dbReference type="CDD" id="cd04701">
    <property type="entry name" value="Asparaginase_2"/>
    <property type="match status" value="1"/>
</dbReference>
<evidence type="ECO:0000313" key="8">
    <source>
        <dbReference type="EMBL" id="OYX06190.1"/>
    </source>
</evidence>
<organism evidence="8 9">
    <name type="scientific">Caulobacter vibrioides</name>
    <name type="common">Caulobacter crescentus</name>
    <dbReference type="NCBI Taxonomy" id="155892"/>
    <lineage>
        <taxon>Bacteria</taxon>
        <taxon>Pseudomonadati</taxon>
        <taxon>Pseudomonadota</taxon>
        <taxon>Alphaproteobacteria</taxon>
        <taxon>Caulobacterales</taxon>
        <taxon>Caulobacteraceae</taxon>
        <taxon>Caulobacter</taxon>
    </lineage>
</organism>
<evidence type="ECO:0000256" key="3">
    <source>
        <dbReference type="ARBA" id="ARBA00022813"/>
    </source>
</evidence>
<dbReference type="EMBL" id="NCDQ01000010">
    <property type="protein sequence ID" value="OYX06190.1"/>
    <property type="molecule type" value="Genomic_DNA"/>
</dbReference>
<dbReference type="PANTHER" id="PTHR10188:SF6">
    <property type="entry name" value="N(4)-(BETA-N-ACETYLGLUCOSAMINYL)-L-ASPARAGINASE"/>
    <property type="match status" value="1"/>
</dbReference>
<evidence type="ECO:0000256" key="1">
    <source>
        <dbReference type="ARBA" id="ARBA00022670"/>
    </source>
</evidence>
<dbReference type="Gene3D" id="3.60.20.30">
    <property type="entry name" value="(Glycosyl)asparaginase"/>
    <property type="match status" value="1"/>
</dbReference>
<dbReference type="PANTHER" id="PTHR10188">
    <property type="entry name" value="L-ASPARAGINASE"/>
    <property type="match status" value="1"/>
</dbReference>
<feature type="active site" description="Nucleophile" evidence="5">
    <location>
        <position position="162"/>
    </location>
</feature>
<evidence type="ECO:0000313" key="9">
    <source>
        <dbReference type="Proteomes" id="UP000215616"/>
    </source>
</evidence>
<reference evidence="8 9" key="1">
    <citation type="submission" date="2017-03" db="EMBL/GenBank/DDBJ databases">
        <title>Lifting the veil on microbial sulfur biogeochemistry in mining wastewaters.</title>
        <authorList>
            <person name="Kantor R.S."/>
            <person name="Colenbrander Nelson T."/>
            <person name="Marshall S."/>
            <person name="Bennett D."/>
            <person name="Apte S."/>
            <person name="Camacho D."/>
            <person name="Thomas B.C."/>
            <person name="Warren L.A."/>
            <person name="Banfield J.F."/>
        </authorList>
    </citation>
    <scope>NUCLEOTIDE SEQUENCE [LARGE SCALE GENOMIC DNA]</scope>
    <source>
        <strain evidence="8">32-67-7</strain>
    </source>
</reference>
<evidence type="ECO:0000256" key="4">
    <source>
        <dbReference type="ARBA" id="ARBA00069124"/>
    </source>
</evidence>
<dbReference type="GO" id="GO:0006508">
    <property type="term" value="P:proteolysis"/>
    <property type="evidence" value="ECO:0007669"/>
    <property type="project" value="UniProtKB-KW"/>
</dbReference>
<accession>A0A258DDX4</accession>
<evidence type="ECO:0000256" key="7">
    <source>
        <dbReference type="PIRSR" id="PIRSR600246-3"/>
    </source>
</evidence>
<dbReference type="InterPro" id="IPR000246">
    <property type="entry name" value="Peptidase_T2"/>
</dbReference>
<dbReference type="SUPFAM" id="SSF56235">
    <property type="entry name" value="N-terminal nucleophile aminohydrolases (Ntn hydrolases)"/>
    <property type="match status" value="1"/>
</dbReference>
<dbReference type="FunFam" id="3.60.20.30:FF:000001">
    <property type="entry name" value="Isoaspartyl peptidase/L-asparaginase"/>
    <property type="match status" value="1"/>
</dbReference>
<evidence type="ECO:0000256" key="2">
    <source>
        <dbReference type="ARBA" id="ARBA00022801"/>
    </source>
</evidence>
<gene>
    <name evidence="8" type="ORF">B7Z12_01310</name>
</gene>
<dbReference type="GO" id="GO:0008233">
    <property type="term" value="F:peptidase activity"/>
    <property type="evidence" value="ECO:0007669"/>
    <property type="project" value="UniProtKB-KW"/>
</dbReference>
<evidence type="ECO:0000256" key="5">
    <source>
        <dbReference type="PIRSR" id="PIRSR600246-1"/>
    </source>
</evidence>
<keyword evidence="1" id="KW-0645">Protease</keyword>
<evidence type="ECO:0000256" key="6">
    <source>
        <dbReference type="PIRSR" id="PIRSR600246-2"/>
    </source>
</evidence>
<keyword evidence="3" id="KW-0068">Autocatalytic cleavage</keyword>
<name>A0A258DDX4_CAUVI</name>